<evidence type="ECO:0000256" key="1">
    <source>
        <dbReference type="SAM" id="MobiDB-lite"/>
    </source>
</evidence>
<feature type="region of interest" description="Disordered" evidence="1">
    <location>
        <begin position="42"/>
        <end position="78"/>
    </location>
</feature>
<proteinExistence type="predicted"/>
<sequence>MYGAEQKEGELPVMVTVTVTVTGHRELGGSVPGSCPRVTFAGGGCSSSENSPADAHPPSSLQQTQQRFSPSPIRLGGSHGHASLSYPCRLVHNTAQHTAKLNC</sequence>
<evidence type="ECO:0000313" key="2">
    <source>
        <dbReference type="EMBL" id="PVI05040.1"/>
    </source>
</evidence>
<accession>A0A2V1E6Y4</accession>
<dbReference type="EMBL" id="KZ805316">
    <property type="protein sequence ID" value="PVI05040.1"/>
    <property type="molecule type" value="Genomic_DNA"/>
</dbReference>
<dbReference type="Proteomes" id="UP000244855">
    <property type="component" value="Unassembled WGS sequence"/>
</dbReference>
<reference evidence="2 3" key="1">
    <citation type="journal article" date="2018" name="Sci. Rep.">
        <title>Comparative genomics provides insights into the lifestyle and reveals functional heterogeneity of dark septate endophytic fungi.</title>
        <authorList>
            <person name="Knapp D.G."/>
            <person name="Nemeth J.B."/>
            <person name="Barry K."/>
            <person name="Hainaut M."/>
            <person name="Henrissat B."/>
            <person name="Johnson J."/>
            <person name="Kuo A."/>
            <person name="Lim J.H.P."/>
            <person name="Lipzen A."/>
            <person name="Nolan M."/>
            <person name="Ohm R.A."/>
            <person name="Tamas L."/>
            <person name="Grigoriev I.V."/>
            <person name="Spatafora J.W."/>
            <person name="Nagy L.G."/>
            <person name="Kovacs G.M."/>
        </authorList>
    </citation>
    <scope>NUCLEOTIDE SEQUENCE [LARGE SCALE GENOMIC DNA]</scope>
    <source>
        <strain evidence="2 3">DSE2036</strain>
    </source>
</reference>
<dbReference type="AlphaFoldDB" id="A0A2V1E6Y4"/>
<gene>
    <name evidence="2" type="ORF">DM02DRAFT_610909</name>
</gene>
<organism evidence="2 3">
    <name type="scientific">Periconia macrospinosa</name>
    <dbReference type="NCBI Taxonomy" id="97972"/>
    <lineage>
        <taxon>Eukaryota</taxon>
        <taxon>Fungi</taxon>
        <taxon>Dikarya</taxon>
        <taxon>Ascomycota</taxon>
        <taxon>Pezizomycotina</taxon>
        <taxon>Dothideomycetes</taxon>
        <taxon>Pleosporomycetidae</taxon>
        <taxon>Pleosporales</taxon>
        <taxon>Massarineae</taxon>
        <taxon>Periconiaceae</taxon>
        <taxon>Periconia</taxon>
    </lineage>
</organism>
<feature type="compositionally biased region" description="Polar residues" evidence="1">
    <location>
        <begin position="59"/>
        <end position="69"/>
    </location>
</feature>
<keyword evidence="3" id="KW-1185">Reference proteome</keyword>
<protein>
    <submittedName>
        <fullName evidence="2">Uncharacterized protein</fullName>
    </submittedName>
</protein>
<name>A0A2V1E6Y4_9PLEO</name>
<evidence type="ECO:0000313" key="3">
    <source>
        <dbReference type="Proteomes" id="UP000244855"/>
    </source>
</evidence>